<dbReference type="Proteomes" id="UP000034653">
    <property type="component" value="Unassembled WGS sequence"/>
</dbReference>
<feature type="region of interest" description="Disordered" evidence="1">
    <location>
        <begin position="76"/>
        <end position="122"/>
    </location>
</feature>
<sequence length="162" mass="16300">MPEDNLTTPTPVNSTDSPQESSGGRGFLKGKLALFLAIGGTVVLAGIAVFTAVRLYQLRTERVAPTVPQEQALAQIPTSTPTPRPTSTPTVSATGGVSPTGSLTPTATPRLSPTASVSATPTKKVTVTPTGAALPDAGISLPTIIGVSAGLFLLITSVLLAL</sequence>
<evidence type="ECO:0000256" key="1">
    <source>
        <dbReference type="SAM" id="MobiDB-lite"/>
    </source>
</evidence>
<dbReference type="AlphaFoldDB" id="A0A0G1MVK1"/>
<reference evidence="3 4" key="1">
    <citation type="journal article" date="2015" name="Nature">
        <title>rRNA introns, odd ribosomes, and small enigmatic genomes across a large radiation of phyla.</title>
        <authorList>
            <person name="Brown C.T."/>
            <person name="Hug L.A."/>
            <person name="Thomas B.C."/>
            <person name="Sharon I."/>
            <person name="Castelle C.J."/>
            <person name="Singh A."/>
            <person name="Wilkins M.J."/>
            <person name="Williams K.H."/>
            <person name="Banfield J.F."/>
        </authorList>
    </citation>
    <scope>NUCLEOTIDE SEQUENCE [LARGE SCALE GENOMIC DNA]</scope>
</reference>
<name>A0A0G1MVK1_9BACT</name>
<accession>A0A0G1MVK1</accession>
<feature type="transmembrane region" description="Helical" evidence="2">
    <location>
        <begin position="139"/>
        <end position="161"/>
    </location>
</feature>
<gene>
    <name evidence="3" type="ORF">UX19_C0003G0019</name>
</gene>
<protein>
    <submittedName>
        <fullName evidence="3">Uncharacterized protein</fullName>
    </submittedName>
</protein>
<feature type="compositionally biased region" description="Polar residues" evidence="1">
    <location>
        <begin position="1"/>
        <end position="22"/>
    </location>
</feature>
<keyword evidence="2" id="KW-0472">Membrane</keyword>
<keyword evidence="2" id="KW-0812">Transmembrane</keyword>
<evidence type="ECO:0000313" key="3">
    <source>
        <dbReference type="EMBL" id="KKU12264.1"/>
    </source>
</evidence>
<feature type="transmembrane region" description="Helical" evidence="2">
    <location>
        <begin position="32"/>
        <end position="53"/>
    </location>
</feature>
<organism evidence="3 4">
    <name type="scientific">Candidatus Woesebacteria bacterium GW2011_GWA1_45_8</name>
    <dbReference type="NCBI Taxonomy" id="1618559"/>
    <lineage>
        <taxon>Bacteria</taxon>
        <taxon>Candidatus Woeseibacteriota</taxon>
    </lineage>
</organism>
<proteinExistence type="predicted"/>
<keyword evidence="2" id="KW-1133">Transmembrane helix</keyword>
<evidence type="ECO:0000313" key="4">
    <source>
        <dbReference type="Proteomes" id="UP000034653"/>
    </source>
</evidence>
<feature type="region of interest" description="Disordered" evidence="1">
    <location>
        <begin position="1"/>
        <end position="24"/>
    </location>
</feature>
<feature type="compositionally biased region" description="Polar residues" evidence="1">
    <location>
        <begin position="95"/>
        <end position="119"/>
    </location>
</feature>
<dbReference type="EMBL" id="LCLG01000003">
    <property type="protein sequence ID" value="KKU12264.1"/>
    <property type="molecule type" value="Genomic_DNA"/>
</dbReference>
<evidence type="ECO:0000256" key="2">
    <source>
        <dbReference type="SAM" id="Phobius"/>
    </source>
</evidence>
<comment type="caution">
    <text evidence="3">The sequence shown here is derived from an EMBL/GenBank/DDBJ whole genome shotgun (WGS) entry which is preliminary data.</text>
</comment>